<keyword evidence="8" id="KW-0472">Membrane</keyword>
<evidence type="ECO:0000256" key="4">
    <source>
        <dbReference type="ARBA" id="ARBA00022617"/>
    </source>
</evidence>
<dbReference type="Gene3D" id="1.10.630.10">
    <property type="entry name" value="Cytochrome P450"/>
    <property type="match status" value="1"/>
</dbReference>
<dbReference type="InterPro" id="IPR001128">
    <property type="entry name" value="Cyt_P450"/>
</dbReference>
<dbReference type="InterPro" id="IPR036396">
    <property type="entry name" value="Cyt_P450_sf"/>
</dbReference>
<dbReference type="GO" id="GO:0005506">
    <property type="term" value="F:iron ion binding"/>
    <property type="evidence" value="ECO:0007669"/>
    <property type="project" value="InterPro"/>
</dbReference>
<dbReference type="GO" id="GO:0004497">
    <property type="term" value="F:monooxygenase activity"/>
    <property type="evidence" value="ECO:0007669"/>
    <property type="project" value="UniProtKB-KW"/>
</dbReference>
<sequence length="448" mass="52219">AMKILKKIVDLYQKENLFCIWFAYEPVVLLIKANGIKELYKSNKEVEKSSFYEFITPVFGQGLVTSPASMWRVRRKLIAPCFHPELLRDFLTVFNERSVELVNILQEEAKKDFTDPKKHLTDATLDIVSESMFGVSLGAQKNTDSKYVEAIESLADICMRRLYKPWLWPFCIFKLSGAYREGIKKANLFFDFTTAVIEEKKRRYLKAGKDRDGRKRKALLDLLLEHHFDSEILSEEDIKEEVITFVLAGHETVASTLLWALFLIGHHQDVQIKIHDELDRVFGEDVEIYATENDLNELNYLECAIKETLRLCPAVPFFGRQTQEEMEICGYTIPEKTSCFVLTYYLHRDKDVFPDPEKFDPDRFLPENAVKIPECAYMPFSMGPRNCIGQKFALMEMKTILSFILRRYSIKSLDPIIEVQPLMNITLHPSIPIRISIRSRYRHEQPQN</sequence>
<dbReference type="InterPro" id="IPR050196">
    <property type="entry name" value="Cytochrome_P450_Monoox"/>
</dbReference>
<comment type="similarity">
    <text evidence="3 10">Belongs to the cytochrome P450 family.</text>
</comment>
<dbReference type="EMBL" id="BMAW01013751">
    <property type="protein sequence ID" value="GFT35617.1"/>
    <property type="molecule type" value="Genomic_DNA"/>
</dbReference>
<dbReference type="AlphaFoldDB" id="A0A8X6NWL4"/>
<name>A0A8X6NWL4_NEPPI</name>
<keyword evidence="10" id="KW-0560">Oxidoreductase</keyword>
<evidence type="ECO:0000256" key="3">
    <source>
        <dbReference type="ARBA" id="ARBA00010617"/>
    </source>
</evidence>
<keyword evidence="7 10" id="KW-0503">Monooxygenase</keyword>
<dbReference type="PRINTS" id="PR00463">
    <property type="entry name" value="EP450I"/>
</dbReference>
<keyword evidence="5" id="KW-0256">Endoplasmic reticulum</keyword>
<dbReference type="Pfam" id="PF00067">
    <property type="entry name" value="p450"/>
    <property type="match status" value="1"/>
</dbReference>
<evidence type="ECO:0000256" key="9">
    <source>
        <dbReference type="PIRSR" id="PIRSR602401-1"/>
    </source>
</evidence>
<dbReference type="PRINTS" id="PR00385">
    <property type="entry name" value="P450"/>
</dbReference>
<dbReference type="SUPFAM" id="SSF48264">
    <property type="entry name" value="Cytochrome P450"/>
    <property type="match status" value="1"/>
</dbReference>
<keyword evidence="9 10" id="KW-0479">Metal-binding</keyword>
<keyword evidence="6 9" id="KW-0408">Iron</keyword>
<evidence type="ECO:0000256" key="10">
    <source>
        <dbReference type="RuleBase" id="RU000461"/>
    </source>
</evidence>
<protein>
    <submittedName>
        <fullName evidence="11">Cytochrome P450 4V2</fullName>
    </submittedName>
</protein>
<keyword evidence="12" id="KW-1185">Reference proteome</keyword>
<feature type="non-terminal residue" evidence="11">
    <location>
        <position position="1"/>
    </location>
</feature>
<dbReference type="PANTHER" id="PTHR24291:SF189">
    <property type="entry name" value="CYTOCHROME P450 4C3-RELATED"/>
    <property type="match status" value="1"/>
</dbReference>
<dbReference type="InterPro" id="IPR017972">
    <property type="entry name" value="Cyt_P450_CS"/>
</dbReference>
<organism evidence="11 12">
    <name type="scientific">Nephila pilipes</name>
    <name type="common">Giant wood spider</name>
    <name type="synonym">Nephila maculata</name>
    <dbReference type="NCBI Taxonomy" id="299642"/>
    <lineage>
        <taxon>Eukaryota</taxon>
        <taxon>Metazoa</taxon>
        <taxon>Ecdysozoa</taxon>
        <taxon>Arthropoda</taxon>
        <taxon>Chelicerata</taxon>
        <taxon>Arachnida</taxon>
        <taxon>Araneae</taxon>
        <taxon>Araneomorphae</taxon>
        <taxon>Entelegynae</taxon>
        <taxon>Araneoidea</taxon>
        <taxon>Nephilidae</taxon>
        <taxon>Nephila</taxon>
    </lineage>
</organism>
<gene>
    <name evidence="11" type="primary">CYP4V2</name>
    <name evidence="11" type="ORF">NPIL_258181</name>
</gene>
<dbReference type="Proteomes" id="UP000887013">
    <property type="component" value="Unassembled WGS sequence"/>
</dbReference>
<evidence type="ECO:0000313" key="11">
    <source>
        <dbReference type="EMBL" id="GFT35617.1"/>
    </source>
</evidence>
<dbReference type="PANTHER" id="PTHR24291">
    <property type="entry name" value="CYTOCHROME P450 FAMILY 4"/>
    <property type="match status" value="1"/>
</dbReference>
<comment type="caution">
    <text evidence="11">The sequence shown here is derived from an EMBL/GenBank/DDBJ whole genome shotgun (WGS) entry which is preliminary data.</text>
</comment>
<comment type="subcellular location">
    <subcellularLocation>
        <location evidence="2">Endoplasmic reticulum membrane</location>
    </subcellularLocation>
</comment>
<dbReference type="PROSITE" id="PS00086">
    <property type="entry name" value="CYTOCHROME_P450"/>
    <property type="match status" value="1"/>
</dbReference>
<keyword evidence="4 9" id="KW-0349">Heme</keyword>
<comment type="cofactor">
    <cofactor evidence="1 9">
        <name>heme</name>
        <dbReference type="ChEBI" id="CHEBI:30413"/>
    </cofactor>
</comment>
<evidence type="ECO:0000256" key="2">
    <source>
        <dbReference type="ARBA" id="ARBA00004586"/>
    </source>
</evidence>
<evidence type="ECO:0000256" key="1">
    <source>
        <dbReference type="ARBA" id="ARBA00001971"/>
    </source>
</evidence>
<evidence type="ECO:0000256" key="6">
    <source>
        <dbReference type="ARBA" id="ARBA00023004"/>
    </source>
</evidence>
<dbReference type="GO" id="GO:0020037">
    <property type="term" value="F:heme binding"/>
    <property type="evidence" value="ECO:0007669"/>
    <property type="project" value="InterPro"/>
</dbReference>
<dbReference type="GO" id="GO:0016705">
    <property type="term" value="F:oxidoreductase activity, acting on paired donors, with incorporation or reduction of molecular oxygen"/>
    <property type="evidence" value="ECO:0007669"/>
    <property type="project" value="InterPro"/>
</dbReference>
<accession>A0A8X6NWL4</accession>
<evidence type="ECO:0000256" key="7">
    <source>
        <dbReference type="ARBA" id="ARBA00023033"/>
    </source>
</evidence>
<dbReference type="InterPro" id="IPR002401">
    <property type="entry name" value="Cyt_P450_E_grp-I"/>
</dbReference>
<reference evidence="11" key="1">
    <citation type="submission" date="2020-08" db="EMBL/GenBank/DDBJ databases">
        <title>Multicomponent nature underlies the extraordinary mechanical properties of spider dragline silk.</title>
        <authorList>
            <person name="Kono N."/>
            <person name="Nakamura H."/>
            <person name="Mori M."/>
            <person name="Yoshida Y."/>
            <person name="Ohtoshi R."/>
            <person name="Malay A.D."/>
            <person name="Moran D.A.P."/>
            <person name="Tomita M."/>
            <person name="Numata K."/>
            <person name="Arakawa K."/>
        </authorList>
    </citation>
    <scope>NUCLEOTIDE SEQUENCE</scope>
</reference>
<evidence type="ECO:0000256" key="5">
    <source>
        <dbReference type="ARBA" id="ARBA00022824"/>
    </source>
</evidence>
<proteinExistence type="inferred from homology"/>
<dbReference type="CDD" id="cd20628">
    <property type="entry name" value="CYP4"/>
    <property type="match status" value="1"/>
</dbReference>
<dbReference type="OrthoDB" id="6434159at2759"/>
<dbReference type="GO" id="GO:0005789">
    <property type="term" value="C:endoplasmic reticulum membrane"/>
    <property type="evidence" value="ECO:0007669"/>
    <property type="project" value="UniProtKB-SubCell"/>
</dbReference>
<evidence type="ECO:0000256" key="8">
    <source>
        <dbReference type="ARBA" id="ARBA00023136"/>
    </source>
</evidence>
<feature type="binding site" description="axial binding residue" evidence="9">
    <location>
        <position position="387"/>
    </location>
    <ligand>
        <name>heme</name>
        <dbReference type="ChEBI" id="CHEBI:30413"/>
    </ligand>
    <ligandPart>
        <name>Fe</name>
        <dbReference type="ChEBI" id="CHEBI:18248"/>
    </ligandPart>
</feature>
<evidence type="ECO:0000313" key="12">
    <source>
        <dbReference type="Proteomes" id="UP000887013"/>
    </source>
</evidence>